<feature type="region of interest" description="Disordered" evidence="1">
    <location>
        <begin position="41"/>
        <end position="74"/>
    </location>
</feature>
<sequence length="164" mass="17184">MKFTIALFSMLALTSAISSPTAEGAECGDLDIMAVSKADLPEGVSPSDVRKCKDHPLGRNRSLEGASLAPQDDIDPSLSINTTATSEVEARSDLNTLGERSCYSAAPYGCSKGYCWKACGENGEWCWTARKAGVGAWYTCSTYKDCGTTTYACGVGCPSCGCGC</sequence>
<keyword evidence="4" id="KW-1185">Reference proteome</keyword>
<dbReference type="OrthoDB" id="3660930at2759"/>
<evidence type="ECO:0000313" key="4">
    <source>
        <dbReference type="Proteomes" id="UP000246702"/>
    </source>
</evidence>
<gene>
    <name evidence="3" type="ORF">BO94DRAFT_538503</name>
</gene>
<accession>A0A317VP24</accession>
<dbReference type="GeneID" id="37114647"/>
<dbReference type="Proteomes" id="UP000246702">
    <property type="component" value="Unassembled WGS sequence"/>
</dbReference>
<keyword evidence="2" id="KW-0732">Signal</keyword>
<dbReference type="AlphaFoldDB" id="A0A317VP24"/>
<dbReference type="EMBL" id="MSFK01000028">
    <property type="protein sequence ID" value="PWY76124.1"/>
    <property type="molecule type" value="Genomic_DNA"/>
</dbReference>
<evidence type="ECO:0000313" key="3">
    <source>
        <dbReference type="EMBL" id="PWY76124.1"/>
    </source>
</evidence>
<evidence type="ECO:0000256" key="1">
    <source>
        <dbReference type="SAM" id="MobiDB-lite"/>
    </source>
</evidence>
<comment type="caution">
    <text evidence="3">The sequence shown here is derived from an EMBL/GenBank/DDBJ whole genome shotgun (WGS) entry which is preliminary data.</text>
</comment>
<dbReference type="RefSeq" id="XP_025464121.1">
    <property type="nucleotide sequence ID" value="XM_025612504.1"/>
</dbReference>
<feature type="chain" id="PRO_5016388495" description="IDI-2" evidence="2">
    <location>
        <begin position="17"/>
        <end position="164"/>
    </location>
</feature>
<protein>
    <recommendedName>
        <fullName evidence="5">IDI-2</fullName>
    </recommendedName>
</protein>
<proteinExistence type="predicted"/>
<organism evidence="3 4">
    <name type="scientific">Aspergillus sclerotioniger CBS 115572</name>
    <dbReference type="NCBI Taxonomy" id="1450535"/>
    <lineage>
        <taxon>Eukaryota</taxon>
        <taxon>Fungi</taxon>
        <taxon>Dikarya</taxon>
        <taxon>Ascomycota</taxon>
        <taxon>Pezizomycotina</taxon>
        <taxon>Eurotiomycetes</taxon>
        <taxon>Eurotiomycetidae</taxon>
        <taxon>Eurotiales</taxon>
        <taxon>Aspergillaceae</taxon>
        <taxon>Aspergillus</taxon>
        <taxon>Aspergillus subgen. Circumdati</taxon>
    </lineage>
</organism>
<feature type="compositionally biased region" description="Basic and acidic residues" evidence="1">
    <location>
        <begin position="48"/>
        <end position="57"/>
    </location>
</feature>
<feature type="signal peptide" evidence="2">
    <location>
        <begin position="1"/>
        <end position="16"/>
    </location>
</feature>
<evidence type="ECO:0000256" key="2">
    <source>
        <dbReference type="SAM" id="SignalP"/>
    </source>
</evidence>
<reference evidence="3 4" key="1">
    <citation type="submission" date="2016-12" db="EMBL/GenBank/DDBJ databases">
        <title>The genomes of Aspergillus section Nigri reveals drivers in fungal speciation.</title>
        <authorList>
            <consortium name="DOE Joint Genome Institute"/>
            <person name="Vesth T.C."/>
            <person name="Nybo J."/>
            <person name="Theobald S."/>
            <person name="Brandl J."/>
            <person name="Frisvad J.C."/>
            <person name="Nielsen K.F."/>
            <person name="Lyhne E.K."/>
            <person name="Kogle M.E."/>
            <person name="Kuo A."/>
            <person name="Riley R."/>
            <person name="Clum A."/>
            <person name="Nolan M."/>
            <person name="Lipzen A."/>
            <person name="Salamov A."/>
            <person name="Henrissat B."/>
            <person name="Wiebenga A."/>
            <person name="De Vries R.P."/>
            <person name="Grigoriev I.V."/>
            <person name="Mortensen U.H."/>
            <person name="Andersen M.R."/>
            <person name="Baker S.E."/>
        </authorList>
    </citation>
    <scope>NUCLEOTIDE SEQUENCE [LARGE SCALE GENOMIC DNA]</scope>
    <source>
        <strain evidence="3 4">CBS 115572</strain>
    </source>
</reference>
<evidence type="ECO:0008006" key="5">
    <source>
        <dbReference type="Google" id="ProtNLM"/>
    </source>
</evidence>
<name>A0A317VP24_9EURO</name>